<evidence type="ECO:0000313" key="2">
    <source>
        <dbReference type="Proteomes" id="UP000249645"/>
    </source>
</evidence>
<dbReference type="PROSITE" id="PS51257">
    <property type="entry name" value="PROKAR_LIPOPROTEIN"/>
    <property type="match status" value="1"/>
</dbReference>
<sequence length="158" mass="17624">MKHYVKILGMLTALVIALSCSKKNDENPIIIDPVENVMDGTWSLTSATGNVANVPPQTKFDYKKTISFKSSDSSFIKTYEKGDESKTAKGTFSISIDSSSSTIKYMIILKYGDKSDFVESCSKSQEDYVLNEKSELTLTSWVPCDGPSYVYRRIQVID</sequence>
<name>A0A2W5FCV4_9SPHI</name>
<evidence type="ECO:0000313" key="1">
    <source>
        <dbReference type="EMBL" id="PZP51467.1"/>
    </source>
</evidence>
<reference evidence="1 2" key="1">
    <citation type="submission" date="2017-11" db="EMBL/GenBank/DDBJ databases">
        <title>Infants hospitalized years apart are colonized by the same room-sourced microbial strains.</title>
        <authorList>
            <person name="Brooks B."/>
            <person name="Olm M.R."/>
            <person name="Firek B.A."/>
            <person name="Baker R."/>
            <person name="Thomas B.C."/>
            <person name="Morowitz M.J."/>
            <person name="Banfield J.F."/>
        </authorList>
    </citation>
    <scope>NUCLEOTIDE SEQUENCE [LARGE SCALE GENOMIC DNA]</scope>
    <source>
        <strain evidence="1">S2_009_000_R2_76</strain>
    </source>
</reference>
<dbReference type="AlphaFoldDB" id="A0A2W5FCV4"/>
<dbReference type="EMBL" id="QFOI01000030">
    <property type="protein sequence ID" value="PZP51467.1"/>
    <property type="molecule type" value="Genomic_DNA"/>
</dbReference>
<dbReference type="Proteomes" id="UP000249645">
    <property type="component" value="Unassembled WGS sequence"/>
</dbReference>
<proteinExistence type="predicted"/>
<gene>
    <name evidence="1" type="ORF">DI598_03190</name>
</gene>
<evidence type="ECO:0008006" key="3">
    <source>
        <dbReference type="Google" id="ProtNLM"/>
    </source>
</evidence>
<protein>
    <recommendedName>
        <fullName evidence="3">Lipocalin-like domain-containing protein</fullName>
    </recommendedName>
</protein>
<organism evidence="1 2">
    <name type="scientific">Pseudopedobacter saltans</name>
    <dbReference type="NCBI Taxonomy" id="151895"/>
    <lineage>
        <taxon>Bacteria</taxon>
        <taxon>Pseudomonadati</taxon>
        <taxon>Bacteroidota</taxon>
        <taxon>Sphingobacteriia</taxon>
        <taxon>Sphingobacteriales</taxon>
        <taxon>Sphingobacteriaceae</taxon>
        <taxon>Pseudopedobacter</taxon>
    </lineage>
</organism>
<comment type="caution">
    <text evidence="1">The sequence shown here is derived from an EMBL/GenBank/DDBJ whole genome shotgun (WGS) entry which is preliminary data.</text>
</comment>
<accession>A0A2W5FCV4</accession>